<reference evidence="11 12" key="1">
    <citation type="submission" date="2023-08" db="EMBL/GenBank/DDBJ databases">
        <authorList>
            <person name="Girao M."/>
            <person name="Carvalho M.F."/>
        </authorList>
    </citation>
    <scope>NUCLEOTIDE SEQUENCE [LARGE SCALE GENOMIC DNA]</scope>
    <source>
        <strain evidence="11 12">CC-R104</strain>
    </source>
</reference>
<organism evidence="11 12">
    <name type="scientific">Rhodococcus chondri</name>
    <dbReference type="NCBI Taxonomy" id="3065941"/>
    <lineage>
        <taxon>Bacteria</taxon>
        <taxon>Bacillati</taxon>
        <taxon>Actinomycetota</taxon>
        <taxon>Actinomycetes</taxon>
        <taxon>Mycobacteriales</taxon>
        <taxon>Nocardiaceae</taxon>
        <taxon>Rhodococcus</taxon>
    </lineage>
</organism>
<dbReference type="Pfam" id="PF00289">
    <property type="entry name" value="Biotin_carb_N"/>
    <property type="match status" value="1"/>
</dbReference>
<dbReference type="EC" id="6.3.4.14" evidence="2"/>
<keyword evidence="4 7" id="KW-0547">Nucleotide-binding</keyword>
<evidence type="ECO:0000256" key="3">
    <source>
        <dbReference type="ARBA" id="ARBA00022598"/>
    </source>
</evidence>
<dbReference type="SMART" id="SM00878">
    <property type="entry name" value="Biotin_carb_C"/>
    <property type="match status" value="1"/>
</dbReference>
<dbReference type="CDD" id="cd06850">
    <property type="entry name" value="biotinyl_domain"/>
    <property type="match status" value="1"/>
</dbReference>
<evidence type="ECO:0000259" key="10">
    <source>
        <dbReference type="PROSITE" id="PS50979"/>
    </source>
</evidence>
<dbReference type="InterPro" id="IPR005481">
    <property type="entry name" value="BC-like_N"/>
</dbReference>
<dbReference type="RefSeq" id="WP_330153649.1">
    <property type="nucleotide sequence ID" value="NZ_JAUZMZ010000132.1"/>
</dbReference>
<dbReference type="InterPro" id="IPR050856">
    <property type="entry name" value="Biotin_carboxylase_complex"/>
</dbReference>
<dbReference type="PROSITE" id="PS00867">
    <property type="entry name" value="CPSASE_2"/>
    <property type="match status" value="1"/>
</dbReference>
<dbReference type="PROSITE" id="PS50979">
    <property type="entry name" value="BC"/>
    <property type="match status" value="1"/>
</dbReference>
<dbReference type="SUPFAM" id="SSF52440">
    <property type="entry name" value="PreATP-grasp domain"/>
    <property type="match status" value="1"/>
</dbReference>
<feature type="domain" description="Biotin carboxylation" evidence="10">
    <location>
        <begin position="1"/>
        <end position="461"/>
    </location>
</feature>
<comment type="cofactor">
    <cofactor evidence="1">
        <name>biotin</name>
        <dbReference type="ChEBI" id="CHEBI:57586"/>
    </cofactor>
</comment>
<evidence type="ECO:0000259" key="8">
    <source>
        <dbReference type="PROSITE" id="PS50968"/>
    </source>
</evidence>
<feature type="non-terminal residue" evidence="11">
    <location>
        <position position="541"/>
    </location>
</feature>
<dbReference type="Gene3D" id="3.40.50.20">
    <property type="match status" value="1"/>
</dbReference>
<dbReference type="InterPro" id="IPR011053">
    <property type="entry name" value="Single_hybrid_motif"/>
</dbReference>
<dbReference type="PANTHER" id="PTHR18866">
    <property type="entry name" value="CARBOXYLASE:PYRUVATE/ACETYL-COA/PROPIONYL-COA CARBOXYLASE"/>
    <property type="match status" value="1"/>
</dbReference>
<evidence type="ECO:0000256" key="6">
    <source>
        <dbReference type="ARBA" id="ARBA00023267"/>
    </source>
</evidence>
<dbReference type="Pfam" id="PF02786">
    <property type="entry name" value="CPSase_L_D2"/>
    <property type="match status" value="1"/>
</dbReference>
<keyword evidence="6" id="KW-0092">Biotin</keyword>
<feature type="domain" description="Lipoyl-binding" evidence="8">
    <location>
        <begin position="473"/>
        <end position="541"/>
    </location>
</feature>
<dbReference type="SUPFAM" id="SSF56059">
    <property type="entry name" value="Glutathione synthetase ATP-binding domain-like"/>
    <property type="match status" value="1"/>
</dbReference>
<dbReference type="InterPro" id="IPR011054">
    <property type="entry name" value="Rudment_hybrid_motif"/>
</dbReference>
<dbReference type="Pfam" id="PF02785">
    <property type="entry name" value="Biotin_carb_C"/>
    <property type="match status" value="1"/>
</dbReference>
<name>A0ABU7JW97_9NOCA</name>
<dbReference type="InterPro" id="IPR011761">
    <property type="entry name" value="ATP-grasp"/>
</dbReference>
<keyword evidence="3" id="KW-0436">Ligase</keyword>
<evidence type="ECO:0000259" key="9">
    <source>
        <dbReference type="PROSITE" id="PS50975"/>
    </source>
</evidence>
<proteinExistence type="predicted"/>
<sequence length="541" mass="56298">MLLVANRGEIALRIVRSAAELGLDTVAVYAEDDAGSPHVAAATRAVALPGSGPAAYLDQQALIRIARDTGCGLVHPGYGFVSENADFAEACAFAGLTFVGPDADALRIFGDKRSARAVAERLQVPVVPATESDGSDAMRDFLAGHRDGIVVKARAGGGGRGMRVVREVADLADAHRSAAAEARAAFGDGTLYAEALVTRARHVEVQVAAAPDRAGGICAIALGDRDCSVQRRHQKLVEIAPAPALTDDLRRGLHTAAARICAGTRYRGVATVEFLVRGDDFVFLEVNPRIQVEHTVTEEVTGIDLVAVQIAIARGAPIDVLDLPPGITADQDGVSGVPAGARGVAVQARINAETLRADGRTVPSAGTLTAFTPPSGPGIRVDTYGRPGLEVSARYDSLLAKVIAHVRGGNETAAFRKLDAALGEFVVGGIATTVESIRKILSDSEFRSGPVWTTWLGERLADFVGPDDEPPAYAPELHAGEHAVRAEMVGTVVETAAEGDTVPAGAPVVVLDAMKMQHALTAPATATVTRILARPGQTVHP</sequence>
<dbReference type="Proteomes" id="UP001331936">
    <property type="component" value="Unassembled WGS sequence"/>
</dbReference>
<dbReference type="PROSITE" id="PS50968">
    <property type="entry name" value="BIOTINYL_LIPOYL"/>
    <property type="match status" value="1"/>
</dbReference>
<dbReference type="PROSITE" id="PS50975">
    <property type="entry name" value="ATP_GRASP"/>
    <property type="match status" value="1"/>
</dbReference>
<dbReference type="Pfam" id="PF00364">
    <property type="entry name" value="Biotin_lipoyl"/>
    <property type="match status" value="1"/>
</dbReference>
<dbReference type="InterPro" id="IPR011764">
    <property type="entry name" value="Biotin_carboxylation_dom"/>
</dbReference>
<accession>A0ABU7JW97</accession>
<dbReference type="InterPro" id="IPR005479">
    <property type="entry name" value="CPAse_ATP-bd"/>
</dbReference>
<dbReference type="Gene3D" id="3.30.470.20">
    <property type="entry name" value="ATP-grasp fold, B domain"/>
    <property type="match status" value="1"/>
</dbReference>
<evidence type="ECO:0000256" key="7">
    <source>
        <dbReference type="PROSITE-ProRule" id="PRU00409"/>
    </source>
</evidence>
<evidence type="ECO:0000256" key="4">
    <source>
        <dbReference type="ARBA" id="ARBA00022741"/>
    </source>
</evidence>
<gene>
    <name evidence="11" type="ORF">Q8814_19520</name>
</gene>
<dbReference type="InterPro" id="IPR016185">
    <property type="entry name" value="PreATP-grasp_dom_sf"/>
</dbReference>
<evidence type="ECO:0000313" key="12">
    <source>
        <dbReference type="Proteomes" id="UP001331936"/>
    </source>
</evidence>
<comment type="caution">
    <text evidence="11">The sequence shown here is derived from an EMBL/GenBank/DDBJ whole genome shotgun (WGS) entry which is preliminary data.</text>
</comment>
<evidence type="ECO:0000256" key="1">
    <source>
        <dbReference type="ARBA" id="ARBA00001953"/>
    </source>
</evidence>
<keyword evidence="5 7" id="KW-0067">ATP-binding</keyword>
<feature type="domain" description="ATP-grasp" evidence="9">
    <location>
        <begin position="116"/>
        <end position="314"/>
    </location>
</feature>
<dbReference type="InterPro" id="IPR000089">
    <property type="entry name" value="Biotin_lipoyl"/>
</dbReference>
<dbReference type="SUPFAM" id="SSF51230">
    <property type="entry name" value="Single hybrid motif"/>
    <property type="match status" value="1"/>
</dbReference>
<dbReference type="PANTHER" id="PTHR18866:SF33">
    <property type="entry name" value="METHYLCROTONOYL-COA CARBOXYLASE SUBUNIT ALPHA, MITOCHONDRIAL-RELATED"/>
    <property type="match status" value="1"/>
</dbReference>
<evidence type="ECO:0000256" key="2">
    <source>
        <dbReference type="ARBA" id="ARBA00013263"/>
    </source>
</evidence>
<dbReference type="Gene3D" id="3.30.1490.20">
    <property type="entry name" value="ATP-grasp fold, A domain"/>
    <property type="match status" value="1"/>
</dbReference>
<dbReference type="InterPro" id="IPR005482">
    <property type="entry name" value="Biotin_COase_C"/>
</dbReference>
<protein>
    <recommendedName>
        <fullName evidence="2">biotin carboxylase</fullName>
        <ecNumber evidence="2">6.3.4.14</ecNumber>
    </recommendedName>
</protein>
<dbReference type="InterPro" id="IPR013815">
    <property type="entry name" value="ATP_grasp_subdomain_1"/>
</dbReference>
<keyword evidence="12" id="KW-1185">Reference proteome</keyword>
<dbReference type="Gene3D" id="2.40.50.100">
    <property type="match status" value="1"/>
</dbReference>
<dbReference type="SUPFAM" id="SSF51246">
    <property type="entry name" value="Rudiment single hybrid motif"/>
    <property type="match status" value="1"/>
</dbReference>
<evidence type="ECO:0000313" key="11">
    <source>
        <dbReference type="EMBL" id="MEE2034277.1"/>
    </source>
</evidence>
<evidence type="ECO:0000256" key="5">
    <source>
        <dbReference type="ARBA" id="ARBA00022840"/>
    </source>
</evidence>
<dbReference type="EMBL" id="JAUZMZ010000132">
    <property type="protein sequence ID" value="MEE2034277.1"/>
    <property type="molecule type" value="Genomic_DNA"/>
</dbReference>